<evidence type="ECO:0000256" key="1">
    <source>
        <dbReference type="SAM" id="MobiDB-lite"/>
    </source>
</evidence>
<feature type="compositionally biased region" description="Acidic residues" evidence="1">
    <location>
        <begin position="319"/>
        <end position="359"/>
    </location>
</feature>
<dbReference type="PROSITE" id="PS50280">
    <property type="entry name" value="SET"/>
    <property type="match status" value="1"/>
</dbReference>
<organism evidence="3 4">
    <name type="scientific">Magallana gigas</name>
    <name type="common">Pacific oyster</name>
    <name type="synonym">Crassostrea gigas</name>
    <dbReference type="NCBI Taxonomy" id="29159"/>
    <lineage>
        <taxon>Eukaryota</taxon>
        <taxon>Metazoa</taxon>
        <taxon>Spiralia</taxon>
        <taxon>Lophotrochozoa</taxon>
        <taxon>Mollusca</taxon>
        <taxon>Bivalvia</taxon>
        <taxon>Autobranchia</taxon>
        <taxon>Pteriomorphia</taxon>
        <taxon>Ostreida</taxon>
        <taxon>Ostreoidea</taxon>
        <taxon>Ostreidae</taxon>
        <taxon>Magallana</taxon>
    </lineage>
</organism>
<dbReference type="Gene3D" id="2.170.270.10">
    <property type="entry name" value="SET domain"/>
    <property type="match status" value="1"/>
</dbReference>
<feature type="compositionally biased region" description="Basic and acidic residues" evidence="1">
    <location>
        <begin position="178"/>
        <end position="189"/>
    </location>
</feature>
<feature type="domain" description="SET" evidence="2">
    <location>
        <begin position="44"/>
        <end position="165"/>
    </location>
</feature>
<accession>A0A8W8I1G0</accession>
<sequence length="1005" mass="114241">MAAYSRGKIALKRSLQTKMEGLKKQRISPKREAEFMCRSGLDSDALKVEFINRRIGYGVFATQNFPKGSFLVEYVGERIVPKEAEEREKKRKLKHSYMFYFKWNGLKCIDATSTERKGKYINDEEVGSPLNNCVMRLLVIENYPRLCLFANRDIKAGEELRYDYGEANLPWRQSSLHESTRSSELHNSPDDNPFDDNPFDVNYDSEENDEETIDTDTESEKEVDDDSNTASPVEETIDTETESEIEADDDSNTASPMEVPCNSRKLSTERSSCPPHAKPEAQGQVPCKSRKLSTERSSCPPHAKPEAQGQEILEHPSDDDCDEIAEISDYDDDRDDDYYPSENESEGDGDLLVESDDSYETPKTTHVSDSEEEKDEHSSVSQVFPMLQGTEKAITFMKSDKSAKGHYRFYKRTELWKHTASCGGKSKELKSHTQNHVKLGRLLLPTSCNNVQFELKVLNVMRDDKVKSVVMTDRRIIDLGVRMFQKHGHEEHKYLYISQKIRELGRLLLFCKKRSINCVDDLLKTSNWDILIESIKSVCGFLDTKRSYTAPSLAIKLGQSLVKCANYMKSEGLKESNEEKVNTADAFLTLYENEWTESVSSHAHSTLNEKKYNKHLIIPLVEDVKKLSNFLHQQAYELRAEIEVGKSDLYPELAQVCLAQVILFNRRRSGEAERMTVSAYNDALKGSGETDPVILSTLNEFEKTLCKSHLRVEIKGKRGRKVPVLFTEEMKRFIDILLEAREEAGVTQPYLFSRPGISKPYRGTDCIRKFCNLAQLQNPSAITSTKLRKQLATLAQILNLSETSQDILATFQGHDIRVHREFYRLPESTLQVAKVSKILHGINNGTIEKFKGKDFDEIDFADKETIDSESESEIEVDDDSNTASPMEVPCKSRKLSTERSSCPPHAKPEAQGQGFADGKPLMEPSSSRTSGGRKRASVQRHTWTAVEKASLERQFNNFIKLGKTPGQLDCLNAIRKEKALSGFTWRNVKFAVKNIITSRLRSCRK</sequence>
<dbReference type="InterPro" id="IPR046341">
    <property type="entry name" value="SET_dom_sf"/>
</dbReference>
<proteinExistence type="predicted"/>
<feature type="region of interest" description="Disordered" evidence="1">
    <location>
        <begin position="175"/>
        <end position="381"/>
    </location>
</feature>
<dbReference type="SMART" id="SM00317">
    <property type="entry name" value="SET"/>
    <property type="match status" value="1"/>
</dbReference>
<evidence type="ECO:0000313" key="3">
    <source>
        <dbReference type="EnsemblMetazoa" id="G12044.1:cds"/>
    </source>
</evidence>
<dbReference type="Proteomes" id="UP000005408">
    <property type="component" value="Unassembled WGS sequence"/>
</dbReference>
<reference evidence="3" key="1">
    <citation type="submission" date="2022-08" db="UniProtKB">
        <authorList>
            <consortium name="EnsemblMetazoa"/>
        </authorList>
    </citation>
    <scope>IDENTIFICATION</scope>
    <source>
        <strain evidence="3">05x7-T-G4-1.051#20</strain>
    </source>
</reference>
<protein>
    <recommendedName>
        <fullName evidence="2">SET domain-containing protein</fullName>
    </recommendedName>
</protein>
<feature type="compositionally biased region" description="Acidic residues" evidence="1">
    <location>
        <begin position="867"/>
        <end position="880"/>
    </location>
</feature>
<dbReference type="AlphaFoldDB" id="A0A8W8I1G0"/>
<evidence type="ECO:0000313" key="4">
    <source>
        <dbReference type="Proteomes" id="UP000005408"/>
    </source>
</evidence>
<dbReference type="PANTHER" id="PTHR33480">
    <property type="entry name" value="SET DOMAIN-CONTAINING PROTEIN-RELATED"/>
    <property type="match status" value="1"/>
</dbReference>
<dbReference type="PANTHER" id="PTHR33480:SF1">
    <property type="entry name" value="TYR RECOMBINASE DOMAIN-CONTAINING PROTEIN"/>
    <property type="match status" value="1"/>
</dbReference>
<dbReference type="EnsemblMetazoa" id="G12044.1">
    <property type="protein sequence ID" value="G12044.1:cds"/>
    <property type="gene ID" value="G12044"/>
</dbReference>
<evidence type="ECO:0000259" key="2">
    <source>
        <dbReference type="PROSITE" id="PS50280"/>
    </source>
</evidence>
<feature type="compositionally biased region" description="Acidic residues" evidence="1">
    <location>
        <begin position="192"/>
        <end position="227"/>
    </location>
</feature>
<feature type="region of interest" description="Disordered" evidence="1">
    <location>
        <begin position="864"/>
        <end position="940"/>
    </location>
</feature>
<dbReference type="Pfam" id="PF00856">
    <property type="entry name" value="SET"/>
    <property type="match status" value="1"/>
</dbReference>
<name>A0A8W8I1G0_MAGGI</name>
<dbReference type="SUPFAM" id="SSF82199">
    <property type="entry name" value="SET domain"/>
    <property type="match status" value="1"/>
</dbReference>
<dbReference type="InterPro" id="IPR001214">
    <property type="entry name" value="SET_dom"/>
</dbReference>
<keyword evidence="4" id="KW-1185">Reference proteome</keyword>
<feature type="compositionally biased region" description="Acidic residues" evidence="1">
    <location>
        <begin position="235"/>
        <end position="251"/>
    </location>
</feature>